<proteinExistence type="predicted"/>
<protein>
    <submittedName>
        <fullName evidence="1">Uncharacterized protein</fullName>
    </submittedName>
</protein>
<accession>A0A645C1U9</accession>
<sequence>MTTDGRVVTDPVYSSVSRPGWYDGSSWHTLDMLVLSRAETAPAQSPGGTKAVLAVAAADGSWVSDFTYYYASGGPEGLFLIAADGVSLLDGNGKPLYSWTAAQMGFSQEEYARYLSESAAFDSPVGRMWQDYACIGWADGTVRLLQLKTGEVETWPSDDWWRYQERGASSLDWEVVDQGETTLLRRGEETYTIAQSVGNGYAEVLSGLVCFTAQGSVYGLDGRQVLSLGPDWSVYFLQDSLTRSQTPPLLAAQSRVGSGARRAYYRLDGTFLMRADNTESWYRQETLVGGLLEVLDLNTASYYNPETMECVFRTYLNFQGD</sequence>
<dbReference type="EMBL" id="VSSQ01024221">
    <property type="protein sequence ID" value="MPM71609.1"/>
    <property type="molecule type" value="Genomic_DNA"/>
</dbReference>
<comment type="caution">
    <text evidence="1">The sequence shown here is derived from an EMBL/GenBank/DDBJ whole genome shotgun (WGS) entry which is preliminary data.</text>
</comment>
<organism evidence="1">
    <name type="scientific">bioreactor metagenome</name>
    <dbReference type="NCBI Taxonomy" id="1076179"/>
    <lineage>
        <taxon>unclassified sequences</taxon>
        <taxon>metagenomes</taxon>
        <taxon>ecological metagenomes</taxon>
    </lineage>
</organism>
<reference evidence="1" key="1">
    <citation type="submission" date="2019-08" db="EMBL/GenBank/DDBJ databases">
        <authorList>
            <person name="Kucharzyk K."/>
            <person name="Murdoch R.W."/>
            <person name="Higgins S."/>
            <person name="Loffler F."/>
        </authorList>
    </citation>
    <scope>NUCLEOTIDE SEQUENCE</scope>
</reference>
<dbReference type="AlphaFoldDB" id="A0A645C1U9"/>
<name>A0A645C1U9_9ZZZZ</name>
<evidence type="ECO:0000313" key="1">
    <source>
        <dbReference type="EMBL" id="MPM71609.1"/>
    </source>
</evidence>
<gene>
    <name evidence="1" type="ORF">SDC9_118577</name>
</gene>